<dbReference type="Proteomes" id="UP000030645">
    <property type="component" value="Unassembled WGS sequence"/>
</dbReference>
<dbReference type="STRING" id="981085.W9RK83"/>
<reference evidence="3" key="1">
    <citation type="submission" date="2013-01" db="EMBL/GenBank/DDBJ databases">
        <title>Draft Genome Sequence of a Mulberry Tree, Morus notabilis C.K. Schneid.</title>
        <authorList>
            <person name="He N."/>
            <person name="Zhao S."/>
        </authorList>
    </citation>
    <scope>NUCLEOTIDE SEQUENCE</scope>
</reference>
<sequence length="249" mass="27859">MCRSTDYYRFNPVNRLKIRSFAVGFSGFDAGKPLPQSLTLVYLPRINESALEVSGSKIRPDSQAFVTLHRGVAGNGEEVSFGSRDRVVVSEGVRFEVYLGEEKVLKGNFRKDEEDEWRLECRCAMERDIDGAAAAEVRVSAEGGVMREKVAMAVERRRRRRWYGRGLEEIPEEREDRCECDCGGSGGGDLGSGWDDEVDGGDEEEGIEMDMDVEGVRWAVDVGIWVMCLGVGFLVSKASSKTLRRRKLL</sequence>
<dbReference type="OrthoDB" id="1915921at2759"/>
<organism evidence="2 3">
    <name type="scientific">Morus notabilis</name>
    <dbReference type="NCBI Taxonomy" id="981085"/>
    <lineage>
        <taxon>Eukaryota</taxon>
        <taxon>Viridiplantae</taxon>
        <taxon>Streptophyta</taxon>
        <taxon>Embryophyta</taxon>
        <taxon>Tracheophyta</taxon>
        <taxon>Spermatophyta</taxon>
        <taxon>Magnoliopsida</taxon>
        <taxon>eudicotyledons</taxon>
        <taxon>Gunneridae</taxon>
        <taxon>Pentapetalae</taxon>
        <taxon>rosids</taxon>
        <taxon>fabids</taxon>
        <taxon>Rosales</taxon>
        <taxon>Moraceae</taxon>
        <taxon>Moreae</taxon>
        <taxon>Morus</taxon>
    </lineage>
</organism>
<gene>
    <name evidence="2" type="ORF">L484_015335</name>
</gene>
<proteinExistence type="predicted"/>
<dbReference type="EMBL" id="KE344854">
    <property type="protein sequence ID" value="EXB81861.1"/>
    <property type="molecule type" value="Genomic_DNA"/>
</dbReference>
<name>W9RK83_9ROSA</name>
<accession>W9RK83</accession>
<dbReference type="eggNOG" id="ENOG502S0IZ">
    <property type="taxonomic scope" value="Eukaryota"/>
</dbReference>
<keyword evidence="1" id="KW-0472">Membrane</keyword>
<protein>
    <submittedName>
        <fullName evidence="2">Uncharacterized protein</fullName>
    </submittedName>
</protein>
<feature type="transmembrane region" description="Helical" evidence="1">
    <location>
        <begin position="218"/>
        <end position="236"/>
    </location>
</feature>
<keyword evidence="1" id="KW-1133">Transmembrane helix</keyword>
<dbReference type="AlphaFoldDB" id="W9RK83"/>
<keyword evidence="1" id="KW-0812">Transmembrane</keyword>
<dbReference type="PANTHER" id="PTHR37244:SF1">
    <property type="entry name" value="NADP-SPECIFIC GLUTAMATE DEHYDROGENASE"/>
    <property type="match status" value="1"/>
</dbReference>
<keyword evidence="3" id="KW-1185">Reference proteome</keyword>
<evidence type="ECO:0000313" key="2">
    <source>
        <dbReference type="EMBL" id="EXB81861.1"/>
    </source>
</evidence>
<evidence type="ECO:0000256" key="1">
    <source>
        <dbReference type="SAM" id="Phobius"/>
    </source>
</evidence>
<evidence type="ECO:0000313" key="3">
    <source>
        <dbReference type="Proteomes" id="UP000030645"/>
    </source>
</evidence>
<dbReference type="KEGG" id="mnt:21398438"/>
<dbReference type="PANTHER" id="PTHR37244">
    <property type="entry name" value="NADP-SPECIFIC GLUTAMATE DEHYDROGENASE"/>
    <property type="match status" value="1"/>
</dbReference>